<organism evidence="3 4">
    <name type="scientific">Eiseniibacteriota bacterium</name>
    <dbReference type="NCBI Taxonomy" id="2212470"/>
    <lineage>
        <taxon>Bacteria</taxon>
        <taxon>Candidatus Eiseniibacteriota</taxon>
    </lineage>
</organism>
<dbReference type="AlphaFoldDB" id="A0A933SDX1"/>
<reference evidence="3" key="1">
    <citation type="submission" date="2020-07" db="EMBL/GenBank/DDBJ databases">
        <title>Huge and variable diversity of episymbiotic CPR bacteria and DPANN archaea in groundwater ecosystems.</title>
        <authorList>
            <person name="He C.Y."/>
            <person name="Keren R."/>
            <person name="Whittaker M."/>
            <person name="Farag I.F."/>
            <person name="Doudna J."/>
            <person name="Cate J.H.D."/>
            <person name="Banfield J.F."/>
        </authorList>
    </citation>
    <scope>NUCLEOTIDE SEQUENCE</scope>
    <source>
        <strain evidence="3">NC_groundwater_1813_Pr3_B-0.1um_71_17</strain>
    </source>
</reference>
<dbReference type="PROSITE" id="PS51257">
    <property type="entry name" value="PROKAR_LIPOPROTEIN"/>
    <property type="match status" value="1"/>
</dbReference>
<evidence type="ECO:0008006" key="5">
    <source>
        <dbReference type="Google" id="ProtNLM"/>
    </source>
</evidence>
<evidence type="ECO:0000256" key="2">
    <source>
        <dbReference type="SAM" id="SignalP"/>
    </source>
</evidence>
<proteinExistence type="predicted"/>
<evidence type="ECO:0000256" key="1">
    <source>
        <dbReference type="SAM" id="MobiDB-lite"/>
    </source>
</evidence>
<sequence>MLLRRSSLLTAVVLMLAVSAFVAGCGKKADEPAAGGAMSDSLLASAPTDTAVGGLAPQEGFQSGESVVAETPTPAPSKPASTKPAPKPAPKPVAAPTATVPAGTGLKVKMETPLNTETAKAGQSWAGTISEAVTVGTYAPFPAGSVVHGVVEAVEPAEKGSRAFFVLRVTSIEANGKSHAIGATADSLIAGSTRKRNVGAVAGGAAAGALLGKAIGGSTKGAVIGGIIGGAAATGAVAASKGFQVDVPAGKELVFKVDSDTKLKL</sequence>
<evidence type="ECO:0000313" key="4">
    <source>
        <dbReference type="Proteomes" id="UP000696931"/>
    </source>
</evidence>
<gene>
    <name evidence="3" type="ORF">HZA61_14905</name>
</gene>
<protein>
    <recommendedName>
        <fullName evidence="5">Glycine zipper domain-containing protein</fullName>
    </recommendedName>
</protein>
<evidence type="ECO:0000313" key="3">
    <source>
        <dbReference type="EMBL" id="MBI5170776.1"/>
    </source>
</evidence>
<feature type="chain" id="PRO_5036884741" description="Glycine zipper domain-containing protein" evidence="2">
    <location>
        <begin position="23"/>
        <end position="265"/>
    </location>
</feature>
<name>A0A933SDX1_UNCEI</name>
<accession>A0A933SDX1</accession>
<dbReference type="Proteomes" id="UP000696931">
    <property type="component" value="Unassembled WGS sequence"/>
</dbReference>
<feature type="signal peptide" evidence="2">
    <location>
        <begin position="1"/>
        <end position="22"/>
    </location>
</feature>
<comment type="caution">
    <text evidence="3">The sequence shown here is derived from an EMBL/GenBank/DDBJ whole genome shotgun (WGS) entry which is preliminary data.</text>
</comment>
<keyword evidence="2" id="KW-0732">Signal</keyword>
<feature type="region of interest" description="Disordered" evidence="1">
    <location>
        <begin position="49"/>
        <end position="104"/>
    </location>
</feature>
<dbReference type="EMBL" id="JACRIW010000108">
    <property type="protein sequence ID" value="MBI5170776.1"/>
    <property type="molecule type" value="Genomic_DNA"/>
</dbReference>